<dbReference type="Proteomes" id="UP000053789">
    <property type="component" value="Unassembled WGS sequence"/>
</dbReference>
<dbReference type="GO" id="GO:0004029">
    <property type="term" value="F:aldehyde dehydrogenase (NAD+) activity"/>
    <property type="evidence" value="ECO:0007669"/>
    <property type="project" value="TreeGrafter"/>
</dbReference>
<sequence>MVRIFLTGATGYIGGQALHSIASSFPESRAVISCLVRDNQKARCVRDRYPDHVQTVLGDLDDVGLLEEESRQADIVLHLASTNHTRSAQAIAKGLASKGPGSKSYWIQMSGASLFAIPEIKEGRYGEPSDEVYDDVKDSQKILAFIRNNPSRQVDNLIVAQDPSVIRTALIVGPLIYGQGAGPGNQRSVQVPEIARATLKYGQGFRLLNGLNQWSNIHIRDLGDLFLLLAQAAVEGKSQFWNEQGIYLPGPGAMACKPSACIRSNVLTVAQTFGEVCQRVASAAHEQRLLKSPKVELTIDVDEANKVTSHGAVLWGTNAVFRSGRAQQTLSWKPSAPTLAEVIPETVASEAKTWQVKA</sequence>
<accession>A0A0D2G8U4</accession>
<dbReference type="RefSeq" id="XP_016621661.1">
    <property type="nucleotide sequence ID" value="XM_016762714.1"/>
</dbReference>
<dbReference type="PANTHER" id="PTHR48079">
    <property type="entry name" value="PROTEIN YEEZ"/>
    <property type="match status" value="1"/>
</dbReference>
<protein>
    <recommendedName>
        <fullName evidence="3">NAD(P)-binding domain-containing protein</fullName>
    </recommendedName>
</protein>
<dbReference type="OrthoDB" id="2130169at2759"/>
<dbReference type="AlphaFoldDB" id="A0A0D2G8U4"/>
<dbReference type="HOGENOM" id="CLU_007383_12_2_1"/>
<reference evidence="1" key="1">
    <citation type="submission" date="2015-01" db="EMBL/GenBank/DDBJ databases">
        <title>The Genome Sequence of Cladophialophora bantiana CBS 173.52.</title>
        <authorList>
            <consortium name="The Broad Institute Genomics Platform"/>
            <person name="Cuomo C."/>
            <person name="de Hoog S."/>
            <person name="Gorbushina A."/>
            <person name="Stielow B."/>
            <person name="Teixiera M."/>
            <person name="Abouelleil A."/>
            <person name="Chapman S.B."/>
            <person name="Priest M."/>
            <person name="Young S.K."/>
            <person name="Wortman J."/>
            <person name="Nusbaum C."/>
            <person name="Birren B."/>
        </authorList>
    </citation>
    <scope>NUCLEOTIDE SEQUENCE [LARGE SCALE GENOMIC DNA]</scope>
    <source>
        <strain evidence="1">CBS 173.52</strain>
    </source>
</reference>
<dbReference type="EMBL" id="KN846985">
    <property type="protein sequence ID" value="KIW94992.1"/>
    <property type="molecule type" value="Genomic_DNA"/>
</dbReference>
<dbReference type="PANTHER" id="PTHR48079:SF8">
    <property type="entry name" value="NAD(P)-BINDING DOMAIN-CONTAINING PROTEIN"/>
    <property type="match status" value="1"/>
</dbReference>
<evidence type="ECO:0000313" key="1">
    <source>
        <dbReference type="EMBL" id="KIW94992.1"/>
    </source>
</evidence>
<evidence type="ECO:0008006" key="3">
    <source>
        <dbReference type="Google" id="ProtNLM"/>
    </source>
</evidence>
<gene>
    <name evidence="1" type="ORF">Z519_04972</name>
</gene>
<dbReference type="SUPFAM" id="SSF51735">
    <property type="entry name" value="NAD(P)-binding Rossmann-fold domains"/>
    <property type="match status" value="1"/>
</dbReference>
<evidence type="ECO:0000313" key="2">
    <source>
        <dbReference type="Proteomes" id="UP000053789"/>
    </source>
</evidence>
<proteinExistence type="predicted"/>
<dbReference type="InterPro" id="IPR051783">
    <property type="entry name" value="NAD(P)-dependent_oxidoreduct"/>
</dbReference>
<dbReference type="GO" id="GO:0005737">
    <property type="term" value="C:cytoplasm"/>
    <property type="evidence" value="ECO:0007669"/>
    <property type="project" value="TreeGrafter"/>
</dbReference>
<dbReference type="VEuPathDB" id="FungiDB:Z519_04972"/>
<name>A0A0D2G8U4_CLAB1</name>
<dbReference type="InterPro" id="IPR036291">
    <property type="entry name" value="NAD(P)-bd_dom_sf"/>
</dbReference>
<dbReference type="Gene3D" id="3.40.50.720">
    <property type="entry name" value="NAD(P)-binding Rossmann-like Domain"/>
    <property type="match status" value="2"/>
</dbReference>
<dbReference type="GeneID" id="27697900"/>
<organism evidence="1 2">
    <name type="scientific">Cladophialophora bantiana (strain ATCC 10958 / CBS 173.52 / CDC B-1940 / NIH 8579)</name>
    <name type="common">Xylohypha bantiana</name>
    <dbReference type="NCBI Taxonomy" id="1442370"/>
    <lineage>
        <taxon>Eukaryota</taxon>
        <taxon>Fungi</taxon>
        <taxon>Dikarya</taxon>
        <taxon>Ascomycota</taxon>
        <taxon>Pezizomycotina</taxon>
        <taxon>Eurotiomycetes</taxon>
        <taxon>Chaetothyriomycetidae</taxon>
        <taxon>Chaetothyriales</taxon>
        <taxon>Herpotrichiellaceae</taxon>
        <taxon>Cladophialophora</taxon>
    </lineage>
</organism>
<keyword evidence="2" id="KW-1185">Reference proteome</keyword>